<accession>A0A1I6HWF8</accession>
<name>A0A1I6HWF8_9FIRM</name>
<evidence type="ECO:0000256" key="2">
    <source>
        <dbReference type="ARBA" id="ARBA00010488"/>
    </source>
</evidence>
<organism evidence="7 8">
    <name type="scientific">Anaeromicropila populeti</name>
    <dbReference type="NCBI Taxonomy" id="37658"/>
    <lineage>
        <taxon>Bacteria</taxon>
        <taxon>Bacillati</taxon>
        <taxon>Bacillota</taxon>
        <taxon>Clostridia</taxon>
        <taxon>Lachnospirales</taxon>
        <taxon>Lachnospiraceae</taxon>
        <taxon>Anaeromicropila</taxon>
    </lineage>
</organism>
<evidence type="ECO:0000313" key="7">
    <source>
        <dbReference type="EMBL" id="SFR58783.1"/>
    </source>
</evidence>
<evidence type="ECO:0000256" key="3">
    <source>
        <dbReference type="ARBA" id="ARBA00022475"/>
    </source>
</evidence>
<reference evidence="7 8" key="1">
    <citation type="submission" date="2016-10" db="EMBL/GenBank/DDBJ databases">
        <authorList>
            <person name="de Groot N.N."/>
        </authorList>
    </citation>
    <scope>NUCLEOTIDE SEQUENCE [LARGE SCALE GENOMIC DNA]</scope>
    <source>
        <strain evidence="7 8">743A</strain>
    </source>
</reference>
<dbReference type="InterPro" id="IPR043149">
    <property type="entry name" value="TagF_N"/>
</dbReference>
<dbReference type="GO" id="GO:0047355">
    <property type="term" value="F:CDP-glycerol glycerophosphotransferase activity"/>
    <property type="evidence" value="ECO:0007669"/>
    <property type="project" value="InterPro"/>
</dbReference>
<evidence type="ECO:0000256" key="6">
    <source>
        <dbReference type="ARBA" id="ARBA00023136"/>
    </source>
</evidence>
<evidence type="ECO:0000256" key="1">
    <source>
        <dbReference type="ARBA" id="ARBA00004202"/>
    </source>
</evidence>
<dbReference type="InterPro" id="IPR043148">
    <property type="entry name" value="TagF_C"/>
</dbReference>
<dbReference type="EMBL" id="FOYZ01000001">
    <property type="protein sequence ID" value="SFR58783.1"/>
    <property type="molecule type" value="Genomic_DNA"/>
</dbReference>
<keyword evidence="8" id="KW-1185">Reference proteome</keyword>
<evidence type="ECO:0000313" key="8">
    <source>
        <dbReference type="Proteomes" id="UP000199659"/>
    </source>
</evidence>
<evidence type="ECO:0000256" key="4">
    <source>
        <dbReference type="ARBA" id="ARBA00022679"/>
    </source>
</evidence>
<dbReference type="GO" id="GO:0019350">
    <property type="term" value="P:teichoic acid biosynthetic process"/>
    <property type="evidence" value="ECO:0007669"/>
    <property type="project" value="UniProtKB-KW"/>
</dbReference>
<dbReference type="Gene3D" id="3.40.50.12580">
    <property type="match status" value="1"/>
</dbReference>
<dbReference type="Gene3D" id="3.40.50.11820">
    <property type="match status" value="1"/>
</dbReference>
<dbReference type="PANTHER" id="PTHR37316">
    <property type="entry name" value="TEICHOIC ACID GLYCEROL-PHOSPHATE PRIMASE"/>
    <property type="match status" value="1"/>
</dbReference>
<dbReference type="AlphaFoldDB" id="A0A1I6HWF8"/>
<dbReference type="GO" id="GO:0005886">
    <property type="term" value="C:plasma membrane"/>
    <property type="evidence" value="ECO:0007669"/>
    <property type="project" value="UniProtKB-SubCell"/>
</dbReference>
<dbReference type="InterPro" id="IPR051612">
    <property type="entry name" value="Teichoic_Acid_Biosynth"/>
</dbReference>
<sequence length="403" mass="47714">MGFLKYWAQLFLLPVYGVSFITPRSKKIWLFGSSFGKRFADNPRYLYLYVSQMESCEERPIWISKDKQIVDFLKQNHLEAYTYRSWKGIYYCLRAGVYLFDNYSKDISFWLSGGAKKINLWHGTGNKKINYDNKFDKLRHPKNNWERFKNFLITISNEKPSHYILATSEMMGDIFSSAFAVPRNHIIVDGYPRNDVLFSQCEIKPVYTKKEEAAVSTIRGLKQQGAYIIFYLPTFRDSEKMFFEAMDLVVFNQFLKDNEMVFITKLHPKSKLKEQFEMVSYSNIQNMDTDIDTYSVLGFADMLTTDYSSIHTDFLMLNRPSVLFTYDLDEYSKDTRECYFDYDSYMPELRTYTMKEFMDGIASVRNQDNCESGRVELRSKMFSYVDCKASERLVKKIRRIVEK</sequence>
<gene>
    <name evidence="7" type="ORF">SAMN05661086_00354</name>
</gene>
<protein>
    <submittedName>
        <fullName evidence="7">CDP-glycerol glycerophosphotransferase, TagB/SpsB family</fullName>
    </submittedName>
</protein>
<dbReference type="STRING" id="37658.SAMN05661086_00354"/>
<keyword evidence="3" id="KW-1003">Cell membrane</keyword>
<proteinExistence type="inferred from homology"/>
<comment type="similarity">
    <text evidence="2">Belongs to the CDP-glycerol glycerophosphotransferase family.</text>
</comment>
<dbReference type="SUPFAM" id="SSF53756">
    <property type="entry name" value="UDP-Glycosyltransferase/glycogen phosphorylase"/>
    <property type="match status" value="1"/>
</dbReference>
<dbReference type="PANTHER" id="PTHR37316:SF3">
    <property type="entry name" value="TEICHOIC ACID GLYCEROL-PHOSPHATE TRANSFERASE"/>
    <property type="match status" value="1"/>
</dbReference>
<evidence type="ECO:0000256" key="5">
    <source>
        <dbReference type="ARBA" id="ARBA00022944"/>
    </source>
</evidence>
<keyword evidence="6" id="KW-0472">Membrane</keyword>
<dbReference type="Proteomes" id="UP000199659">
    <property type="component" value="Unassembled WGS sequence"/>
</dbReference>
<dbReference type="Pfam" id="PF04464">
    <property type="entry name" value="Glyphos_transf"/>
    <property type="match status" value="1"/>
</dbReference>
<keyword evidence="4 7" id="KW-0808">Transferase</keyword>
<dbReference type="InterPro" id="IPR007554">
    <property type="entry name" value="Glycerophosphate_synth"/>
</dbReference>
<comment type="subcellular location">
    <subcellularLocation>
        <location evidence="1">Cell membrane</location>
        <topology evidence="1">Peripheral membrane protein</topology>
    </subcellularLocation>
</comment>
<keyword evidence="5" id="KW-0777">Teichoic acid biosynthesis</keyword>